<evidence type="ECO:0000313" key="2">
    <source>
        <dbReference type="EMBL" id="WVZ61731.1"/>
    </source>
</evidence>
<proteinExistence type="predicted"/>
<protein>
    <recommendedName>
        <fullName evidence="1">DUF3615 domain-containing protein</fullName>
    </recommendedName>
</protein>
<dbReference type="InterPro" id="IPR022059">
    <property type="entry name" value="DUF3615"/>
</dbReference>
<dbReference type="PANTHER" id="PTHR33326">
    <property type="entry name" value="OS05G0543800 PROTEIN"/>
    <property type="match status" value="1"/>
</dbReference>
<dbReference type="Proteomes" id="UP001341281">
    <property type="component" value="Chromosome 03"/>
</dbReference>
<dbReference type="Pfam" id="PF12274">
    <property type="entry name" value="DUF3615"/>
    <property type="match status" value="1"/>
</dbReference>
<dbReference type="PANTHER" id="PTHR33326:SF38">
    <property type="entry name" value="EXPRESSED PROTEIN"/>
    <property type="match status" value="1"/>
</dbReference>
<dbReference type="AlphaFoldDB" id="A0AAQ3WH92"/>
<reference evidence="2 3" key="1">
    <citation type="submission" date="2024-02" db="EMBL/GenBank/DDBJ databases">
        <title>High-quality chromosome-scale genome assembly of Pensacola bahiagrass (Paspalum notatum Flugge var. saurae).</title>
        <authorList>
            <person name="Vega J.M."/>
            <person name="Podio M."/>
            <person name="Orjuela J."/>
            <person name="Siena L.A."/>
            <person name="Pessino S.C."/>
            <person name="Combes M.C."/>
            <person name="Mariac C."/>
            <person name="Albertini E."/>
            <person name="Pupilli F."/>
            <person name="Ortiz J.P.A."/>
            <person name="Leblanc O."/>
        </authorList>
    </citation>
    <scope>NUCLEOTIDE SEQUENCE [LARGE SCALE GENOMIC DNA]</scope>
    <source>
        <strain evidence="2">R1</strain>
        <tissue evidence="2">Leaf</tissue>
    </source>
</reference>
<dbReference type="EMBL" id="CP144747">
    <property type="protein sequence ID" value="WVZ61731.1"/>
    <property type="molecule type" value="Genomic_DNA"/>
</dbReference>
<feature type="domain" description="DUF3615" evidence="1">
    <location>
        <begin position="118"/>
        <end position="203"/>
    </location>
</feature>
<evidence type="ECO:0000313" key="3">
    <source>
        <dbReference type="Proteomes" id="UP001341281"/>
    </source>
</evidence>
<evidence type="ECO:0000259" key="1">
    <source>
        <dbReference type="Pfam" id="PF12274"/>
    </source>
</evidence>
<name>A0AAQ3WH92_PASNO</name>
<keyword evidence="3" id="KW-1185">Reference proteome</keyword>
<gene>
    <name evidence="2" type="ORF">U9M48_011559</name>
</gene>
<organism evidence="2 3">
    <name type="scientific">Paspalum notatum var. saurae</name>
    <dbReference type="NCBI Taxonomy" id="547442"/>
    <lineage>
        <taxon>Eukaryota</taxon>
        <taxon>Viridiplantae</taxon>
        <taxon>Streptophyta</taxon>
        <taxon>Embryophyta</taxon>
        <taxon>Tracheophyta</taxon>
        <taxon>Spermatophyta</taxon>
        <taxon>Magnoliopsida</taxon>
        <taxon>Liliopsida</taxon>
        <taxon>Poales</taxon>
        <taxon>Poaceae</taxon>
        <taxon>PACMAD clade</taxon>
        <taxon>Panicoideae</taxon>
        <taxon>Andropogonodae</taxon>
        <taxon>Paspaleae</taxon>
        <taxon>Paspalinae</taxon>
        <taxon>Paspalum</taxon>
    </lineage>
</organism>
<sequence>MEMDKGICDVREKPCGPKGYLQAPAFDNMDDAFEYLCNSNRVVVAKMYPQASLDKSEHESELILEQEARPVPAPEQALAISIRAIESLGKWECSEDSDEEIAENGKKMDEGGGKDDFKGILYEFDELQHQCFSVENYHKTFHHFNFTVKTKAHESDDWASMLFFAEVKEKLRQKIYFCSPLEPDENGHCYACKMQGMDDLRHPTIGVYDRGSPETTFRYGDTITW</sequence>
<accession>A0AAQ3WH92</accession>